<evidence type="ECO:0008006" key="3">
    <source>
        <dbReference type="Google" id="ProtNLM"/>
    </source>
</evidence>
<gene>
    <name evidence="1" type="ORF">IE37_01398</name>
</gene>
<organism evidence="1 2">
    <name type="scientific">Ruminococcus flavefaciens</name>
    <dbReference type="NCBI Taxonomy" id="1265"/>
    <lineage>
        <taxon>Bacteria</taxon>
        <taxon>Bacillati</taxon>
        <taxon>Bacillota</taxon>
        <taxon>Clostridia</taxon>
        <taxon>Eubacteriales</taxon>
        <taxon>Oscillospiraceae</taxon>
        <taxon>Ruminococcus</taxon>
    </lineage>
</organism>
<dbReference type="OrthoDB" id="1824570at2"/>
<evidence type="ECO:0000313" key="2">
    <source>
        <dbReference type="Proteomes" id="UP000245720"/>
    </source>
</evidence>
<dbReference type="Proteomes" id="UP000245720">
    <property type="component" value="Unassembled WGS sequence"/>
</dbReference>
<protein>
    <recommendedName>
        <fullName evidence="3">DUF2262 domain-containing protein</fullName>
    </recommendedName>
</protein>
<sequence>MFEYDESTELYTEDLGNVIVTCDEIMDGFEELAERMADIYAARLDDIADFLIKEGISDIYGELTADEIKDALGVPTIDIGNQTVTYFDHTLDEEHIISFEYDDKELKGFMYLSIDG</sequence>
<reference evidence="1 2" key="1">
    <citation type="submission" date="2018-05" db="EMBL/GenBank/DDBJ databases">
        <title>The Hungate 1000. A catalogue of reference genomes from the rumen microbiome.</title>
        <authorList>
            <person name="Kelly W."/>
        </authorList>
    </citation>
    <scope>NUCLEOTIDE SEQUENCE [LARGE SCALE GENOMIC DNA]</scope>
    <source>
        <strain evidence="1 2">SAb67</strain>
    </source>
</reference>
<accession>A0A315Y168</accession>
<proteinExistence type="predicted"/>
<dbReference type="EMBL" id="QGDI01000004">
    <property type="protein sequence ID" value="PWJ13590.1"/>
    <property type="molecule type" value="Genomic_DNA"/>
</dbReference>
<name>A0A315Y168_RUMFL</name>
<dbReference type="AlphaFoldDB" id="A0A315Y168"/>
<comment type="caution">
    <text evidence="1">The sequence shown here is derived from an EMBL/GenBank/DDBJ whole genome shotgun (WGS) entry which is preliminary data.</text>
</comment>
<evidence type="ECO:0000313" key="1">
    <source>
        <dbReference type="EMBL" id="PWJ13590.1"/>
    </source>
</evidence>
<dbReference type="RefSeq" id="WP_109726190.1">
    <property type="nucleotide sequence ID" value="NZ_CACVSX010000052.1"/>
</dbReference>